<gene>
    <name evidence="2" type="ORF">L1994_06935</name>
</gene>
<keyword evidence="2" id="KW-0808">Transferase</keyword>
<reference evidence="2" key="1">
    <citation type="submission" date="2022-01" db="EMBL/GenBank/DDBJ databases">
        <title>Complete genome of Methanomicrobium antiquum DSM 21220.</title>
        <authorList>
            <person name="Chen S.-C."/>
            <person name="You Y.-T."/>
            <person name="Zhou Y.-Z."/>
            <person name="Lai M.-C."/>
        </authorList>
    </citation>
    <scope>NUCLEOTIDE SEQUENCE</scope>
    <source>
        <strain evidence="2">DSM 21220</strain>
    </source>
</reference>
<dbReference type="InterPro" id="IPR029063">
    <property type="entry name" value="SAM-dependent_MTases_sf"/>
</dbReference>
<evidence type="ECO:0000313" key="2">
    <source>
        <dbReference type="EMBL" id="WFN35896.1"/>
    </source>
</evidence>
<dbReference type="Gene3D" id="3.40.50.150">
    <property type="entry name" value="Vaccinia Virus protein VP39"/>
    <property type="match status" value="1"/>
</dbReference>
<dbReference type="RefSeq" id="WP_278098735.1">
    <property type="nucleotide sequence ID" value="NZ_CP091092.1"/>
</dbReference>
<dbReference type="AlphaFoldDB" id="A0AAF0FQ32"/>
<evidence type="ECO:0000259" key="1">
    <source>
        <dbReference type="Pfam" id="PF08241"/>
    </source>
</evidence>
<dbReference type="InterPro" id="IPR013216">
    <property type="entry name" value="Methyltransf_11"/>
</dbReference>
<accession>A0AAF0FQ32</accession>
<keyword evidence="2" id="KW-0489">Methyltransferase</keyword>
<dbReference type="EMBL" id="CP091092">
    <property type="protein sequence ID" value="WFN35896.1"/>
    <property type="molecule type" value="Genomic_DNA"/>
</dbReference>
<organism evidence="2 3">
    <name type="scientific">Methanomicrobium antiquum</name>
    <dbReference type="NCBI Taxonomy" id="487686"/>
    <lineage>
        <taxon>Archaea</taxon>
        <taxon>Methanobacteriati</taxon>
        <taxon>Methanobacteriota</taxon>
        <taxon>Stenosarchaea group</taxon>
        <taxon>Methanomicrobia</taxon>
        <taxon>Methanomicrobiales</taxon>
        <taxon>Methanomicrobiaceae</taxon>
        <taxon>Methanomicrobium</taxon>
    </lineage>
</organism>
<dbReference type="Proteomes" id="UP001218895">
    <property type="component" value="Chromosome"/>
</dbReference>
<proteinExistence type="predicted"/>
<dbReference type="Gene3D" id="6.10.140.1580">
    <property type="match status" value="1"/>
</dbReference>
<evidence type="ECO:0000313" key="3">
    <source>
        <dbReference type="Proteomes" id="UP001218895"/>
    </source>
</evidence>
<dbReference type="GO" id="GO:0008757">
    <property type="term" value="F:S-adenosylmethionine-dependent methyltransferase activity"/>
    <property type="evidence" value="ECO:0007669"/>
    <property type="project" value="InterPro"/>
</dbReference>
<keyword evidence="3" id="KW-1185">Reference proteome</keyword>
<dbReference type="GeneID" id="79950119"/>
<dbReference type="PANTHER" id="PTHR43861">
    <property type="entry name" value="TRANS-ACONITATE 2-METHYLTRANSFERASE-RELATED"/>
    <property type="match status" value="1"/>
</dbReference>
<feature type="domain" description="Methyltransferase type 11" evidence="1">
    <location>
        <begin position="20"/>
        <end position="118"/>
    </location>
</feature>
<dbReference type="Pfam" id="PF08241">
    <property type="entry name" value="Methyltransf_11"/>
    <property type="match status" value="1"/>
</dbReference>
<dbReference type="KEGG" id="manq:L1994_06935"/>
<dbReference type="GO" id="GO:0032259">
    <property type="term" value="P:methylation"/>
    <property type="evidence" value="ECO:0007669"/>
    <property type="project" value="UniProtKB-KW"/>
</dbReference>
<dbReference type="SUPFAM" id="SSF53335">
    <property type="entry name" value="S-adenosyl-L-methionine-dependent methyltransferases"/>
    <property type="match status" value="1"/>
</dbReference>
<dbReference type="CDD" id="cd02440">
    <property type="entry name" value="AdoMet_MTases"/>
    <property type="match status" value="1"/>
</dbReference>
<sequence length="247" mass="27163">MTLNEILYGDTIFKEGSLVLEAGCGVGAQTKAIAKNSPGARIISVDISLKSLSAARKKAADETNFPAEYLNCDIFSLPFLKNSFDYIFVCFVLEHLKNPRDALLELLKFLKPGGEIIVIEGDHGSAFFYPDSSDAKRNIECLVSLQAKAGGDALIGRRLYPLLKDADFSDVCVFPRIIYADSSNPALVRGFTKKTFTAMVEGVGFDVISSGIMTEKEWENGIRALYRTCEEDGTFCYTFFKATGKKI</sequence>
<protein>
    <submittedName>
        <fullName evidence="2">Methyltransferase domain-containing protein</fullName>
    </submittedName>
</protein>
<name>A0AAF0FQ32_9EURY</name>